<dbReference type="SUPFAM" id="SSF53335">
    <property type="entry name" value="S-adenosyl-L-methionine-dependent methyltransferases"/>
    <property type="match status" value="1"/>
</dbReference>
<reference evidence="10" key="1">
    <citation type="journal article" date="2013" name="Lancet">
        <title>First case of E anophelis outbreak in an intensive-care unit.</title>
        <authorList>
            <person name="Teo J."/>
            <person name="Tan S.Y."/>
            <person name="Tay M."/>
            <person name="Ding Y."/>
            <person name="Kjelleberg S."/>
            <person name="Givskov M."/>
            <person name="Lin R.T."/>
            <person name="Yang L."/>
        </authorList>
    </citation>
    <scope>NUCLEOTIDE SEQUENCE [LARGE SCALE GENOMIC DNA]</scope>
    <source>
        <strain evidence="10">NUHP1</strain>
    </source>
</reference>
<dbReference type="InterPro" id="IPR029063">
    <property type="entry name" value="SAM-dependent_MTases_sf"/>
</dbReference>
<dbReference type="eggNOG" id="COG1002">
    <property type="taxonomic scope" value="Bacteria"/>
</dbReference>
<dbReference type="GO" id="GO:0003677">
    <property type="term" value="F:DNA binding"/>
    <property type="evidence" value="ECO:0007669"/>
    <property type="project" value="UniProtKB-KW"/>
</dbReference>
<dbReference type="HOGENOM" id="CLU_002539_1_1_10"/>
<dbReference type="InterPro" id="IPR025931">
    <property type="entry name" value="TaqI_C"/>
</dbReference>
<dbReference type="Pfam" id="PF12950">
    <property type="entry name" value="TaqI_C"/>
    <property type="match status" value="1"/>
</dbReference>
<dbReference type="PANTHER" id="PTHR33841:SF1">
    <property type="entry name" value="DNA METHYLTRANSFERASE A"/>
    <property type="match status" value="1"/>
</dbReference>
<name>A0A077EES6_9FLAO</name>
<dbReference type="EC" id="2.1.1.72" evidence="1"/>
<dbReference type="REBASE" id="92169">
    <property type="entry name" value="EanNUHP1ORF2326P"/>
</dbReference>
<evidence type="ECO:0000313" key="10">
    <source>
        <dbReference type="EMBL" id="AIL46101.1"/>
    </source>
</evidence>
<dbReference type="Gene3D" id="3.40.50.150">
    <property type="entry name" value="Vaccinia Virus protein VP39"/>
    <property type="match status" value="1"/>
</dbReference>
<comment type="catalytic activity">
    <reaction evidence="7">
        <text>a 2'-deoxyadenosine in DNA + S-adenosyl-L-methionine = an N(6)-methyl-2'-deoxyadenosine in DNA + S-adenosyl-L-homocysteine + H(+)</text>
        <dbReference type="Rhea" id="RHEA:15197"/>
        <dbReference type="Rhea" id="RHEA-COMP:12418"/>
        <dbReference type="Rhea" id="RHEA-COMP:12419"/>
        <dbReference type="ChEBI" id="CHEBI:15378"/>
        <dbReference type="ChEBI" id="CHEBI:57856"/>
        <dbReference type="ChEBI" id="CHEBI:59789"/>
        <dbReference type="ChEBI" id="CHEBI:90615"/>
        <dbReference type="ChEBI" id="CHEBI:90616"/>
        <dbReference type="EC" id="2.1.1.72"/>
    </reaction>
</comment>
<dbReference type="Proteomes" id="UP000028933">
    <property type="component" value="Chromosome"/>
</dbReference>
<dbReference type="PANTHER" id="PTHR33841">
    <property type="entry name" value="DNA METHYLTRANSFERASE YEEA-RELATED"/>
    <property type="match status" value="1"/>
</dbReference>
<proteinExistence type="predicted"/>
<dbReference type="GO" id="GO:0009307">
    <property type="term" value="P:DNA restriction-modification system"/>
    <property type="evidence" value="ECO:0007669"/>
    <property type="project" value="UniProtKB-KW"/>
</dbReference>
<dbReference type="InterPro" id="IPR011639">
    <property type="entry name" value="MethylTrfase_TaqI-like_dom"/>
</dbReference>
<sequence>MENILQQIFTSEYDRTSFEDNVLKPIFKDSAQKFVLYDKDGEQEITLTETDLRTAKRVVKYGEFTTHDNRKVELYEITVEDFSKVKIARVGLGALVKKIIIGNNAVFATFRYEDTRDKHWRFSFIAYDSFFQDGQVQTTETNPKRYTYVFGDEHETYRTATDRFLELESKNKIKVKDIQDAFAVEAMSKEFFDEYRETHYAKFIKYLTGDEFIKKGGKYELVPVQNPSPFLASVFNGDKITARDFCKKLLGQIVFLYFLQKKGWMGSPTGNYKDADGDKNFMQNFFNQAGADDTFYTVWLTKLFYDTLNKERENDDFEMPDKSIVKIPYLNGGLFDKESEKHDFLTFPKELFADLFEFFNRFNFTIYENSPEERTVAVDPEMLGHIFENLLEDNKDKGTFYTPKEIVHYMTQESLIEYLITHLGENTKDSIDLFVKQKNKEQLSDEQLNEINSLLDKVKICDPAIGSGAFPMGLLQEIFMLKERIAFDLGFSVWSPATVKENIIQNSIYGVDIEKGAVDIAQLRFWLSLIVDADVPKALPNLAYKIVVGNSLVSKFEDEVIEIDWSTDSAKGGLFAHELIEKKIDLLKQISEKQKLYFKAKGQKKEKLAKEIRTLKLDILSTELKVMIETKGTTLDGNAKPTKRQMEGFLQTEGWRKALAKIQHLKNNDEPFSHFDWALDFPELLNPLIIEDKDKRGFDIIIANPPYLKERGNANIFKGVNESNLGKLWHQGKMDYWFYFLHKSIDIVNGNGLINFITSRYWINSTGATKLINRIQNQISFVDVVDIGKLKVFDNVAGHHMIHLYSRSKKSNFFYKKLSNILSDINTKSNTKNIEILNCYNEEVFVGNEIVFGNRTNTSAKIFELRDFFDISQGVVEASDRISSKMFKAVGDDRFKIGQGVFVLTESEVKSLNLNSEEKNALKPYVDPSEINRYTIKRNELKFLIYSDSDIRVKIAESNNFNSLKNHLDTFSPFITSSNRPYGLHRARDKKYFESPKILFKSMFKKNEFFYDKNKLYFGMSFSSIINSTNYDLLPNLLTILNSKFALNWFYKNGKHRGVGVDIGVEKLRTFPIAENFTINSLKILSELMAVVLSTHNSIDEQVPNSHIAESFDDVIDALIFELYFPIQFREKDIEIEKYANSIFKPIDGLSDEEQLTTIRETYQILREKENPLRNQVKLMKIELKELLLPILSV</sequence>
<keyword evidence="4" id="KW-0949">S-adenosyl-L-methionine</keyword>
<protein>
    <recommendedName>
        <fullName evidence="1">site-specific DNA-methyltransferase (adenine-specific)</fullName>
        <ecNumber evidence="1">2.1.1.72</ecNumber>
    </recommendedName>
</protein>
<dbReference type="PRINTS" id="PR00507">
    <property type="entry name" value="N12N6MTFRASE"/>
</dbReference>
<accession>A0A077EES6</accession>
<dbReference type="KEGG" id="eao:BD94_2326"/>
<feature type="domain" description="Type II methyltransferase M.TaqI-like" evidence="8">
    <location>
        <begin position="506"/>
        <end position="793"/>
    </location>
</feature>
<evidence type="ECO:0000259" key="9">
    <source>
        <dbReference type="Pfam" id="PF12950"/>
    </source>
</evidence>
<evidence type="ECO:0000256" key="4">
    <source>
        <dbReference type="ARBA" id="ARBA00022691"/>
    </source>
</evidence>
<evidence type="ECO:0000256" key="6">
    <source>
        <dbReference type="ARBA" id="ARBA00023125"/>
    </source>
</evidence>
<dbReference type="AlphaFoldDB" id="A0A077EES6"/>
<evidence type="ECO:0000256" key="7">
    <source>
        <dbReference type="ARBA" id="ARBA00047942"/>
    </source>
</evidence>
<feature type="domain" description="TaqI-like C-terminal specificity" evidence="9">
    <location>
        <begin position="924"/>
        <end position="1073"/>
    </location>
</feature>
<keyword evidence="3" id="KW-0808">Transferase</keyword>
<evidence type="ECO:0000259" key="8">
    <source>
        <dbReference type="Pfam" id="PF07669"/>
    </source>
</evidence>
<dbReference type="eggNOG" id="COG0827">
    <property type="taxonomic scope" value="Bacteria"/>
</dbReference>
<gene>
    <name evidence="10" type="ORF">BD94_2326</name>
</gene>
<keyword evidence="5" id="KW-0680">Restriction system</keyword>
<evidence type="ECO:0000256" key="2">
    <source>
        <dbReference type="ARBA" id="ARBA00022603"/>
    </source>
</evidence>
<dbReference type="EMBL" id="CP007547">
    <property type="protein sequence ID" value="AIL46101.1"/>
    <property type="molecule type" value="Genomic_DNA"/>
</dbReference>
<organism evidence="10 11">
    <name type="scientific">Elizabethkingia anophelis NUHP1</name>
    <dbReference type="NCBI Taxonomy" id="1338011"/>
    <lineage>
        <taxon>Bacteria</taxon>
        <taxon>Pseudomonadati</taxon>
        <taxon>Bacteroidota</taxon>
        <taxon>Flavobacteriia</taxon>
        <taxon>Flavobacteriales</taxon>
        <taxon>Weeksellaceae</taxon>
        <taxon>Elizabethkingia</taxon>
    </lineage>
</organism>
<evidence type="ECO:0000313" key="11">
    <source>
        <dbReference type="Proteomes" id="UP000028933"/>
    </source>
</evidence>
<dbReference type="InterPro" id="IPR002052">
    <property type="entry name" value="DNA_methylase_N6_adenine_CS"/>
</dbReference>
<dbReference type="GO" id="GO:0032259">
    <property type="term" value="P:methylation"/>
    <property type="evidence" value="ECO:0007669"/>
    <property type="project" value="UniProtKB-KW"/>
</dbReference>
<evidence type="ECO:0000256" key="5">
    <source>
        <dbReference type="ARBA" id="ARBA00022747"/>
    </source>
</evidence>
<dbReference type="STRING" id="1338011.BD94_2326"/>
<dbReference type="PROSITE" id="PS00092">
    <property type="entry name" value="N6_MTASE"/>
    <property type="match status" value="1"/>
</dbReference>
<evidence type="ECO:0000256" key="3">
    <source>
        <dbReference type="ARBA" id="ARBA00022679"/>
    </source>
</evidence>
<dbReference type="RefSeq" id="WP_024564144.1">
    <property type="nucleotide sequence ID" value="NZ_CP007547.1"/>
</dbReference>
<keyword evidence="6" id="KW-0238">DNA-binding</keyword>
<dbReference type="GO" id="GO:0009007">
    <property type="term" value="F:site-specific DNA-methyltransferase (adenine-specific) activity"/>
    <property type="evidence" value="ECO:0007669"/>
    <property type="project" value="UniProtKB-EC"/>
</dbReference>
<dbReference type="InterPro" id="IPR050953">
    <property type="entry name" value="N4_N6_ade-DNA_methylase"/>
</dbReference>
<evidence type="ECO:0000256" key="1">
    <source>
        <dbReference type="ARBA" id="ARBA00011900"/>
    </source>
</evidence>
<dbReference type="Pfam" id="PF07669">
    <property type="entry name" value="Eco57I"/>
    <property type="match status" value="1"/>
</dbReference>
<reference evidence="10" key="2">
    <citation type="journal article" date="2015" name="Genome Biol. Evol.">
        <title>Complete Genome Sequence and Transcriptomic Analysis of the Novel Pathogen Elizabethkingia anophelis in Response to Oxidative Stress.</title>
        <authorList>
            <person name="Li Y."/>
            <person name="Liu Y."/>
            <person name="Chew S.C."/>
            <person name="Tay M."/>
            <person name="Salido M.M."/>
            <person name="Teo J."/>
            <person name="Lauro F.M."/>
            <person name="Givskov M."/>
            <person name="Yang L."/>
        </authorList>
    </citation>
    <scope>NUCLEOTIDE SEQUENCE</scope>
    <source>
        <strain evidence="10">NUHP1</strain>
    </source>
</reference>
<keyword evidence="2" id="KW-0489">Methyltransferase</keyword>